<name>A0A1T5MF38_9FIRM</name>
<sequence length="346" mass="40532">MKRNLKPWDESKNNFKKYLESYMYHISLEKKLTNGTIDIYKKELERFFQFIEQKYKNKNIKEISEDESIVKDYIYTLVKKGNAEKTINRKISTLRMFFSYLMVSKEFSDIKTSPMINIKNQKEEQKLPVYLTLQECEKFLYGIKFFSTYATRDYALFQVFLSTGARISEICNLELNQINIKNGIVKLYGKGRKERQVILTDSSMEALKAYLYSGDNKDLSKKGRVPKIDTEVVFLNKYGMPFTTKGIYMLFKSLAKRIGIYKTGLSPHKLRHSFATLLKSSGADILEIKKLLGHSSLSSTQIYMHIMDDDVLSKVKSIHPLNKKGIDDDLINRINRRKRGYFYEAR</sequence>
<dbReference type="EMBL" id="FUZT01000015">
    <property type="protein sequence ID" value="SKC86817.1"/>
    <property type="molecule type" value="Genomic_DNA"/>
</dbReference>
<dbReference type="InterPro" id="IPR044068">
    <property type="entry name" value="CB"/>
</dbReference>
<evidence type="ECO:0000259" key="8">
    <source>
        <dbReference type="PROSITE" id="PS51900"/>
    </source>
</evidence>
<comment type="function">
    <text evidence="1">Site-specific tyrosine recombinase, which acts by catalyzing the cutting and rejoining of the recombining DNA molecules.</text>
</comment>
<keyword evidence="3" id="KW-0229">DNA integration</keyword>
<evidence type="ECO:0000256" key="1">
    <source>
        <dbReference type="ARBA" id="ARBA00003283"/>
    </source>
</evidence>
<dbReference type="InterPro" id="IPR004107">
    <property type="entry name" value="Integrase_SAM-like_N"/>
</dbReference>
<dbReference type="GO" id="GO:0006310">
    <property type="term" value="P:DNA recombination"/>
    <property type="evidence" value="ECO:0007669"/>
    <property type="project" value="UniProtKB-KW"/>
</dbReference>
<dbReference type="GO" id="GO:0015074">
    <property type="term" value="P:DNA integration"/>
    <property type="evidence" value="ECO:0007669"/>
    <property type="project" value="UniProtKB-KW"/>
</dbReference>
<evidence type="ECO:0000256" key="6">
    <source>
        <dbReference type="PROSITE-ProRule" id="PRU01248"/>
    </source>
</evidence>
<evidence type="ECO:0000313" key="10">
    <source>
        <dbReference type="Proteomes" id="UP000190285"/>
    </source>
</evidence>
<dbReference type="STRING" id="36842.SAMN02194393_04575"/>
<dbReference type="InterPro" id="IPR010998">
    <property type="entry name" value="Integrase_recombinase_N"/>
</dbReference>
<dbReference type="PROSITE" id="PS51898">
    <property type="entry name" value="TYR_RECOMBINASE"/>
    <property type="match status" value="1"/>
</dbReference>
<protein>
    <submittedName>
        <fullName evidence="9">Integrase/recombinase XerD</fullName>
    </submittedName>
</protein>
<gene>
    <name evidence="9" type="ORF">SAMN02194393_04575</name>
</gene>
<evidence type="ECO:0000256" key="2">
    <source>
        <dbReference type="ARBA" id="ARBA00008857"/>
    </source>
</evidence>
<dbReference type="InterPro" id="IPR050090">
    <property type="entry name" value="Tyrosine_recombinase_XerCD"/>
</dbReference>
<keyword evidence="10" id="KW-1185">Reference proteome</keyword>
<dbReference type="PROSITE" id="PS51900">
    <property type="entry name" value="CB"/>
    <property type="match status" value="1"/>
</dbReference>
<dbReference type="InterPro" id="IPR011010">
    <property type="entry name" value="DNA_brk_join_enz"/>
</dbReference>
<evidence type="ECO:0000259" key="7">
    <source>
        <dbReference type="PROSITE" id="PS51898"/>
    </source>
</evidence>
<dbReference type="Gene3D" id="1.10.443.10">
    <property type="entry name" value="Intergrase catalytic core"/>
    <property type="match status" value="1"/>
</dbReference>
<dbReference type="RefSeq" id="WP_170917552.1">
    <property type="nucleotide sequence ID" value="NZ_FUZT01000015.1"/>
</dbReference>
<dbReference type="Proteomes" id="UP000190285">
    <property type="component" value="Unassembled WGS sequence"/>
</dbReference>
<organism evidence="9 10">
    <name type="scientific">Maledivibacter halophilus</name>
    <dbReference type="NCBI Taxonomy" id="36842"/>
    <lineage>
        <taxon>Bacteria</taxon>
        <taxon>Bacillati</taxon>
        <taxon>Bacillota</taxon>
        <taxon>Clostridia</taxon>
        <taxon>Peptostreptococcales</taxon>
        <taxon>Caminicellaceae</taxon>
        <taxon>Maledivibacter</taxon>
    </lineage>
</organism>
<dbReference type="AlphaFoldDB" id="A0A1T5MF38"/>
<feature type="domain" description="Tyr recombinase" evidence="7">
    <location>
        <begin position="126"/>
        <end position="317"/>
    </location>
</feature>
<accession>A0A1T5MF38</accession>
<proteinExistence type="inferred from homology"/>
<evidence type="ECO:0000256" key="5">
    <source>
        <dbReference type="ARBA" id="ARBA00023172"/>
    </source>
</evidence>
<dbReference type="Pfam" id="PF02899">
    <property type="entry name" value="Phage_int_SAM_1"/>
    <property type="match status" value="1"/>
</dbReference>
<dbReference type="InterPro" id="IPR013762">
    <property type="entry name" value="Integrase-like_cat_sf"/>
</dbReference>
<dbReference type="PANTHER" id="PTHR30349:SF81">
    <property type="entry name" value="TYROSINE RECOMBINASE XERC"/>
    <property type="match status" value="1"/>
</dbReference>
<evidence type="ECO:0000256" key="3">
    <source>
        <dbReference type="ARBA" id="ARBA00022908"/>
    </source>
</evidence>
<reference evidence="9 10" key="1">
    <citation type="submission" date="2017-02" db="EMBL/GenBank/DDBJ databases">
        <authorList>
            <person name="Peterson S.W."/>
        </authorList>
    </citation>
    <scope>NUCLEOTIDE SEQUENCE [LARGE SCALE GENOMIC DNA]</scope>
    <source>
        <strain evidence="9 10">M1</strain>
    </source>
</reference>
<dbReference type="PANTHER" id="PTHR30349">
    <property type="entry name" value="PHAGE INTEGRASE-RELATED"/>
    <property type="match status" value="1"/>
</dbReference>
<keyword evidence="4 6" id="KW-0238">DNA-binding</keyword>
<comment type="similarity">
    <text evidence="2">Belongs to the 'phage' integrase family.</text>
</comment>
<keyword evidence="5" id="KW-0233">DNA recombination</keyword>
<dbReference type="SUPFAM" id="SSF56349">
    <property type="entry name" value="DNA breaking-rejoining enzymes"/>
    <property type="match status" value="1"/>
</dbReference>
<dbReference type="InterPro" id="IPR002104">
    <property type="entry name" value="Integrase_catalytic"/>
</dbReference>
<evidence type="ECO:0000313" key="9">
    <source>
        <dbReference type="EMBL" id="SKC86817.1"/>
    </source>
</evidence>
<dbReference type="Pfam" id="PF00589">
    <property type="entry name" value="Phage_integrase"/>
    <property type="match status" value="1"/>
</dbReference>
<feature type="domain" description="Core-binding (CB)" evidence="8">
    <location>
        <begin position="13"/>
        <end position="102"/>
    </location>
</feature>
<dbReference type="GO" id="GO:0003677">
    <property type="term" value="F:DNA binding"/>
    <property type="evidence" value="ECO:0007669"/>
    <property type="project" value="UniProtKB-UniRule"/>
</dbReference>
<evidence type="ECO:0000256" key="4">
    <source>
        <dbReference type="ARBA" id="ARBA00023125"/>
    </source>
</evidence>
<dbReference type="Gene3D" id="1.10.150.130">
    <property type="match status" value="1"/>
</dbReference>